<dbReference type="PANTHER" id="PTHR43140">
    <property type="entry name" value="TYPE-1 RESTRICTION ENZYME ECOKI SPECIFICITY PROTEIN"/>
    <property type="match status" value="1"/>
</dbReference>
<dbReference type="Pfam" id="PF01420">
    <property type="entry name" value="Methylase_S"/>
    <property type="match status" value="2"/>
</dbReference>
<dbReference type="GO" id="GO:0003677">
    <property type="term" value="F:DNA binding"/>
    <property type="evidence" value="ECO:0007669"/>
    <property type="project" value="UniProtKB-KW"/>
</dbReference>
<evidence type="ECO:0000313" key="6">
    <source>
        <dbReference type="EMBL" id="MBC6679622.1"/>
    </source>
</evidence>
<evidence type="ECO:0000256" key="3">
    <source>
        <dbReference type="ARBA" id="ARBA00023125"/>
    </source>
</evidence>
<dbReference type="Proteomes" id="UP000602647">
    <property type="component" value="Unassembled WGS sequence"/>
</dbReference>
<dbReference type="Gene3D" id="3.90.220.20">
    <property type="entry name" value="DNA methylase specificity domains"/>
    <property type="match status" value="2"/>
</dbReference>
<keyword evidence="2" id="KW-0680">Restriction system</keyword>
<evidence type="ECO:0000256" key="4">
    <source>
        <dbReference type="ARBA" id="ARBA00038652"/>
    </source>
</evidence>
<comment type="subunit">
    <text evidence="4">The methyltransferase is composed of M and S polypeptides.</text>
</comment>
<dbReference type="RefSeq" id="WP_187302724.1">
    <property type="nucleotide sequence ID" value="NZ_JACRYT010000005.1"/>
</dbReference>
<keyword evidence="7" id="KW-1185">Reference proteome</keyword>
<comment type="similarity">
    <text evidence="1">Belongs to the type-I restriction system S methylase family.</text>
</comment>
<keyword evidence="6" id="KW-0255">Endonuclease</keyword>
<dbReference type="CDD" id="cd17256">
    <property type="entry name" value="RMtype1_S_EcoJA65PI-TRD1-CR1_like"/>
    <property type="match status" value="2"/>
</dbReference>
<dbReference type="GO" id="GO:0009307">
    <property type="term" value="P:DNA restriction-modification system"/>
    <property type="evidence" value="ECO:0007669"/>
    <property type="project" value="UniProtKB-KW"/>
</dbReference>
<proteinExistence type="inferred from homology"/>
<evidence type="ECO:0000256" key="1">
    <source>
        <dbReference type="ARBA" id="ARBA00010923"/>
    </source>
</evidence>
<evidence type="ECO:0000313" key="7">
    <source>
        <dbReference type="Proteomes" id="UP000602647"/>
    </source>
</evidence>
<keyword evidence="6" id="KW-0540">Nuclease</keyword>
<feature type="domain" description="Type I restriction modification DNA specificity" evidence="5">
    <location>
        <begin position="13"/>
        <end position="193"/>
    </location>
</feature>
<dbReference type="InterPro" id="IPR044946">
    <property type="entry name" value="Restrct_endonuc_typeI_TRD_sf"/>
</dbReference>
<gene>
    <name evidence="6" type="ORF">H9L42_07255</name>
</gene>
<dbReference type="EMBL" id="JACRYT010000005">
    <property type="protein sequence ID" value="MBC6679622.1"/>
    <property type="molecule type" value="Genomic_DNA"/>
</dbReference>
<feature type="domain" description="Type I restriction modification DNA specificity" evidence="5">
    <location>
        <begin position="279"/>
        <end position="444"/>
    </location>
</feature>
<keyword evidence="3" id="KW-0238">DNA-binding</keyword>
<dbReference type="InterPro" id="IPR000055">
    <property type="entry name" value="Restrct_endonuc_typeI_TRD"/>
</dbReference>
<dbReference type="AlphaFoldDB" id="A0A923NLZ9"/>
<protein>
    <submittedName>
        <fullName evidence="6">Restriction endonuclease subunit S</fullName>
    </submittedName>
</protein>
<evidence type="ECO:0000259" key="5">
    <source>
        <dbReference type="Pfam" id="PF01420"/>
    </source>
</evidence>
<name>A0A923NLZ9_9FIRM</name>
<organism evidence="6 7">
    <name type="scientific">Zhenpiania hominis</name>
    <dbReference type="NCBI Taxonomy" id="2763644"/>
    <lineage>
        <taxon>Bacteria</taxon>
        <taxon>Bacillati</taxon>
        <taxon>Bacillota</taxon>
        <taxon>Clostridia</taxon>
        <taxon>Peptostreptococcales</taxon>
        <taxon>Anaerovoracaceae</taxon>
        <taxon>Zhenpiania</taxon>
    </lineage>
</organism>
<dbReference type="GO" id="GO:0004519">
    <property type="term" value="F:endonuclease activity"/>
    <property type="evidence" value="ECO:0007669"/>
    <property type="project" value="UniProtKB-KW"/>
</dbReference>
<dbReference type="SUPFAM" id="SSF116734">
    <property type="entry name" value="DNA methylase specificity domain"/>
    <property type="match status" value="2"/>
</dbReference>
<comment type="caution">
    <text evidence="6">The sequence shown here is derived from an EMBL/GenBank/DDBJ whole genome shotgun (WGS) entry which is preliminary data.</text>
</comment>
<keyword evidence="6" id="KW-0378">Hydrolase</keyword>
<sequence length="456" mass="52125">MKCIEDEIPFEMPEGWEWCRVRDIASVKGGKRLPKGMSFSLYKTSHAYIRVTDMKNHAINTDDLKYISEDVFLKIKNYTISKDDLYVTIAGTIGVAGEVPAELDGMNLTENAAKVTNIQINKSFLCLLLQSEFVQQQFKGKTHQVAMPKLALERILSTLIPVCSTETQAAIVKRFCKIDQLIDLISKEKDALTDTVSKTKSKILDLAIRGQLVPQDPNDEPASVLLKRIKAKKEELIKQRKIKRDKRESIIFKGEDNSYYEIICNKVNNLDDSNLFDLPDNWCWCRMRSIADVKGGKRLPKGCNFSDTSTNHAYIRVTDMKNRTINTTDLRYISDEVYEQIKSYIISKNDLYITIAGTIGLVGEIPDELDNMNLTENAAKICNIKINKKYLLYILSSQFVQNQFQEKTHQVAMPKLALERILTTIIPIPPFKEQLLIVKKIEEILCRMDAIENCTY</sequence>
<evidence type="ECO:0000256" key="2">
    <source>
        <dbReference type="ARBA" id="ARBA00022747"/>
    </source>
</evidence>
<dbReference type="PANTHER" id="PTHR43140:SF1">
    <property type="entry name" value="TYPE I RESTRICTION ENZYME ECOKI SPECIFICITY SUBUNIT"/>
    <property type="match status" value="1"/>
</dbReference>
<reference evidence="6" key="1">
    <citation type="submission" date="2020-08" db="EMBL/GenBank/DDBJ databases">
        <title>Genome public.</title>
        <authorList>
            <person name="Liu C."/>
            <person name="Sun Q."/>
        </authorList>
    </citation>
    <scope>NUCLEOTIDE SEQUENCE</scope>
    <source>
        <strain evidence="6">BX12</strain>
    </source>
</reference>
<dbReference type="InterPro" id="IPR051212">
    <property type="entry name" value="Type-I_RE_S_subunit"/>
</dbReference>
<accession>A0A923NLZ9</accession>